<dbReference type="GeneID" id="22576074"/>
<dbReference type="VEuPathDB" id="TriTrypDB:LPAL13_230028400"/>
<accession>A0A088RTG3</accession>
<dbReference type="Proteomes" id="UP000063063">
    <property type="component" value="Chromosome 26"/>
</dbReference>
<gene>
    <name evidence="2" type="ORF">LPMP_261710</name>
</gene>
<feature type="region of interest" description="Disordered" evidence="1">
    <location>
        <begin position="431"/>
        <end position="457"/>
    </location>
</feature>
<evidence type="ECO:0000313" key="2">
    <source>
        <dbReference type="EMBL" id="AIN99283.1"/>
    </source>
</evidence>
<dbReference type="AlphaFoldDB" id="A0A088RTG3"/>
<evidence type="ECO:0000313" key="3">
    <source>
        <dbReference type="Proteomes" id="UP000063063"/>
    </source>
</evidence>
<name>A0A088RTG3_LEIPA</name>
<dbReference type="OrthoDB" id="266468at2759"/>
<dbReference type="RefSeq" id="XP_010699990.1">
    <property type="nucleotide sequence ID" value="XM_010701688.1"/>
</dbReference>
<feature type="region of interest" description="Disordered" evidence="1">
    <location>
        <begin position="1"/>
        <end position="33"/>
    </location>
</feature>
<dbReference type="VEuPathDB" id="TriTrypDB:LPMP_261710"/>
<evidence type="ECO:0000256" key="1">
    <source>
        <dbReference type="SAM" id="MobiDB-lite"/>
    </source>
</evidence>
<feature type="compositionally biased region" description="Low complexity" evidence="1">
    <location>
        <begin position="20"/>
        <end position="33"/>
    </location>
</feature>
<dbReference type="KEGG" id="lpan:LPMP_261710"/>
<dbReference type="eggNOG" id="ENOG502S93E">
    <property type="taxonomic scope" value="Eukaryota"/>
</dbReference>
<feature type="compositionally biased region" description="Basic and acidic residues" evidence="1">
    <location>
        <begin position="10"/>
        <end position="19"/>
    </location>
</feature>
<sequence length="474" mass="51954">MLRPSRPLRRSIDGQRRESSSSQSSKGSMASQRISCRFHETSSSFATTSTASCVTAAPPGPAAVPDSEMTLAVPLPSLHSCRAGAYKVSGLRRVHSLPQGLTSSVSAADCMDNVASAVARSVKSNSDGHSGQPSSSLKVSTPHYACLQRGFDGTVRQSCVPKSGQRLFTSAELSMLRNEARQTYTHRRSMEEQKELVVAEAEARSLLAEVALDRIAAVWELHRTECEFRMRAASAAMLPVQCLEQRIRRRINEEDAQRDEQLRQEGRVAWRLQVELEKTAAADTGTREVERRAASHRFGAALTFITVQEIKLRKAVEAASAKFWGTFAQEVAEGKADAEHRALVRFLNTPEQLALAAAREQRERKRARRTARLLKLFEDQQKGFVNGCRHGTGGVSLFVGDTVKRVCGRCRVKWDEGLGYYVSIDRTVKTHPPPPPITAEADAEANTVSPVGKQPPAEVVKCGSVLPPVKKGLK</sequence>
<protein>
    <submittedName>
        <fullName evidence="2">Uncharacterized protein</fullName>
    </submittedName>
</protein>
<reference evidence="2 3" key="1">
    <citation type="journal article" date="2015" name="Sci. Rep.">
        <title>The genome of Leishmania panamensis: insights into genomics of the L. (Viannia) subgenus.</title>
        <authorList>
            <person name="Llanes A."/>
            <person name="Restrepo C.M."/>
            <person name="Vecchio G.D."/>
            <person name="Anguizola F.J."/>
            <person name="Lleonart R."/>
        </authorList>
    </citation>
    <scope>NUCLEOTIDE SEQUENCE [LARGE SCALE GENOMIC DNA]</scope>
    <source>
        <strain evidence="2 3">MHOM/PA/94/PSC-1</strain>
    </source>
</reference>
<proteinExistence type="predicted"/>
<dbReference type="EMBL" id="CP009395">
    <property type="protein sequence ID" value="AIN99283.1"/>
    <property type="molecule type" value="Genomic_DNA"/>
</dbReference>
<organism evidence="2 3">
    <name type="scientific">Leishmania panamensis</name>
    <dbReference type="NCBI Taxonomy" id="5679"/>
    <lineage>
        <taxon>Eukaryota</taxon>
        <taxon>Discoba</taxon>
        <taxon>Euglenozoa</taxon>
        <taxon>Kinetoplastea</taxon>
        <taxon>Metakinetoplastina</taxon>
        <taxon>Trypanosomatida</taxon>
        <taxon>Trypanosomatidae</taxon>
        <taxon>Leishmaniinae</taxon>
        <taxon>Leishmania</taxon>
        <taxon>Leishmania guyanensis species complex</taxon>
    </lineage>
</organism>
<keyword evidence="3" id="KW-1185">Reference proteome</keyword>